<keyword evidence="1" id="KW-0472">Membrane</keyword>
<dbReference type="GO" id="GO:0140359">
    <property type="term" value="F:ABC-type transporter activity"/>
    <property type="evidence" value="ECO:0007669"/>
    <property type="project" value="InterPro"/>
</dbReference>
<protein>
    <submittedName>
        <fullName evidence="3">ABC-2 type transport system permease protein</fullName>
    </submittedName>
</protein>
<feature type="transmembrane region" description="Helical" evidence="1">
    <location>
        <begin position="268"/>
        <end position="286"/>
    </location>
</feature>
<name>A0A4Q7N2M8_9BACT</name>
<feature type="transmembrane region" description="Helical" evidence="1">
    <location>
        <begin position="123"/>
        <end position="147"/>
    </location>
</feature>
<keyword evidence="1" id="KW-1133">Transmembrane helix</keyword>
<dbReference type="AlphaFoldDB" id="A0A4Q7N2M8"/>
<organism evidence="3 4">
    <name type="scientific">Pseudobacter ginsenosidimutans</name>
    <dbReference type="NCBI Taxonomy" id="661488"/>
    <lineage>
        <taxon>Bacteria</taxon>
        <taxon>Pseudomonadati</taxon>
        <taxon>Bacteroidota</taxon>
        <taxon>Chitinophagia</taxon>
        <taxon>Chitinophagales</taxon>
        <taxon>Chitinophagaceae</taxon>
        <taxon>Pseudobacter</taxon>
    </lineage>
</organism>
<dbReference type="EMBL" id="SGXA01000001">
    <property type="protein sequence ID" value="RZS74305.1"/>
    <property type="molecule type" value="Genomic_DNA"/>
</dbReference>
<feature type="transmembrane region" description="Helical" evidence="1">
    <location>
        <begin position="12"/>
        <end position="36"/>
    </location>
</feature>
<feature type="transmembrane region" description="Helical" evidence="1">
    <location>
        <begin position="788"/>
        <end position="806"/>
    </location>
</feature>
<dbReference type="GO" id="GO:0005886">
    <property type="term" value="C:plasma membrane"/>
    <property type="evidence" value="ECO:0007669"/>
    <property type="project" value="UniProtKB-SubCell"/>
</dbReference>
<dbReference type="Proteomes" id="UP000293874">
    <property type="component" value="Unassembled WGS sequence"/>
</dbReference>
<evidence type="ECO:0000259" key="2">
    <source>
        <dbReference type="Pfam" id="PF09822"/>
    </source>
</evidence>
<dbReference type="Pfam" id="PF12679">
    <property type="entry name" value="ABC2_membrane_2"/>
    <property type="match status" value="1"/>
</dbReference>
<gene>
    <name evidence="3" type="ORF">EV199_0149</name>
</gene>
<feature type="transmembrane region" description="Helical" evidence="1">
    <location>
        <begin position="185"/>
        <end position="205"/>
    </location>
</feature>
<feature type="transmembrane region" description="Helical" evidence="1">
    <location>
        <begin position="153"/>
        <end position="173"/>
    </location>
</feature>
<comment type="caution">
    <text evidence="3">The sequence shown here is derived from an EMBL/GenBank/DDBJ whole genome shotgun (WGS) entry which is preliminary data.</text>
</comment>
<dbReference type="PANTHER" id="PTHR43471">
    <property type="entry name" value="ABC TRANSPORTER PERMEASE"/>
    <property type="match status" value="1"/>
</dbReference>
<accession>A0A4Q7N2M8</accession>
<dbReference type="InterPro" id="IPR019196">
    <property type="entry name" value="ABC_transp_unknown"/>
</dbReference>
<feature type="transmembrane region" description="Helical" evidence="1">
    <location>
        <begin position="237"/>
        <end position="256"/>
    </location>
</feature>
<evidence type="ECO:0000256" key="1">
    <source>
        <dbReference type="SAM" id="Phobius"/>
    </source>
</evidence>
<evidence type="ECO:0000313" key="4">
    <source>
        <dbReference type="Proteomes" id="UP000293874"/>
    </source>
</evidence>
<dbReference type="Pfam" id="PF09822">
    <property type="entry name" value="ABC_transp_aux"/>
    <property type="match status" value="1"/>
</dbReference>
<keyword evidence="4" id="KW-1185">Reference proteome</keyword>
<proteinExistence type="predicted"/>
<keyword evidence="1" id="KW-0812">Transmembrane</keyword>
<feature type="transmembrane region" description="Helical" evidence="1">
    <location>
        <begin position="80"/>
        <end position="97"/>
    </location>
</feature>
<evidence type="ECO:0000313" key="3">
    <source>
        <dbReference type="EMBL" id="RZS74305.1"/>
    </source>
</evidence>
<reference evidence="3 4" key="1">
    <citation type="submission" date="2019-02" db="EMBL/GenBank/DDBJ databases">
        <title>Genomic Encyclopedia of Type Strains, Phase IV (KMG-IV): sequencing the most valuable type-strain genomes for metagenomic binning, comparative biology and taxonomic classification.</title>
        <authorList>
            <person name="Goeker M."/>
        </authorList>
    </citation>
    <scope>NUCLEOTIDE SEQUENCE [LARGE SCALE GENOMIC DNA]</scope>
    <source>
        <strain evidence="3 4">DSM 18116</strain>
    </source>
</reference>
<sequence length="811" mass="92343">MRMVIQVAKAELRNLFYSPIAWFMLIAFLVQCAWYYSTPLELNANLQDVILRNNPQSDFFEKTSFTRALFLGDDGFFRNVLQNLYLFLPLLTMGLIGREVQNGTIKLLYSSPVTIRQIVTGKFIAFMIFNLLLVLIVGIFCVSAAIQVKSMDYGMLVSALLGFYLLACTYGAIGAFMSSITTYQVVSAFSTFLVILLLTFIGNVWQQYDFVRDLTYFLHLPGRTEKMLVGLITTKDVIYFMVVIGMFMLFTIFKLRDARETKPWYVKAGRYLGVLIAGLLIGYITSRPILTGYWDTTAQNVNTIHPNTQALIREMGDEPLEVTLYVNYLGRGGYAGLPAARNFYLSWIWESYTRFKPDIKFNYEYYYDHDSTFMGNHLYKRFPGKSLDQIIQKMGEYQDADVSYFQKPEEMRKKVDLRPEGLALVMQLKYKGRTEFLRTYNDSKMWPEETNFAAVFKKLLHPEKVPNVTFITGHYERNIYKLGEREYGNHTAMKESRNALVNFGYNMDSLSLDHNEIPANTQLLVLADPKSALSDTCQLKIREYIRRGGNMFIMGEPGKQQMLNPVLQQIGVQLQDGIILTETLQEAQDMVAPSINSPMFSLMADPSSAIFKKVKPKHAHMMMPGAAAIQLSDSNGFTNTALLATDRGITWIRKGVFVRDSAKLQFNAAEGDQRSMPTFGDAFQVTHTAHADSEEKNKDEHSKAGFEGDGFITMLAMHRNVGQKDQRILVAGDADFISNIRSMQVGKYASYFYGWLNNGEFPVYLPGNPPPDNRLKLGPDTAKTFRIIYIYILPGAVLLFAAVLLIRRKRK</sequence>
<feature type="domain" description="ABC-type uncharacterised transport system" evidence="2">
    <location>
        <begin position="466"/>
        <end position="741"/>
    </location>
</feature>